<name>A0A2P2K930_RHIMU</name>
<proteinExistence type="predicted"/>
<evidence type="ECO:0000256" key="1">
    <source>
        <dbReference type="SAM" id="MobiDB-lite"/>
    </source>
</evidence>
<accession>A0A2P2K930</accession>
<feature type="region of interest" description="Disordered" evidence="1">
    <location>
        <begin position="1"/>
        <end position="52"/>
    </location>
</feature>
<organism evidence="2">
    <name type="scientific">Rhizophora mucronata</name>
    <name type="common">Asiatic mangrove</name>
    <dbReference type="NCBI Taxonomy" id="61149"/>
    <lineage>
        <taxon>Eukaryota</taxon>
        <taxon>Viridiplantae</taxon>
        <taxon>Streptophyta</taxon>
        <taxon>Embryophyta</taxon>
        <taxon>Tracheophyta</taxon>
        <taxon>Spermatophyta</taxon>
        <taxon>Magnoliopsida</taxon>
        <taxon>eudicotyledons</taxon>
        <taxon>Gunneridae</taxon>
        <taxon>Pentapetalae</taxon>
        <taxon>rosids</taxon>
        <taxon>fabids</taxon>
        <taxon>Malpighiales</taxon>
        <taxon>Rhizophoraceae</taxon>
        <taxon>Rhizophora</taxon>
    </lineage>
</organism>
<feature type="compositionally biased region" description="Basic and acidic residues" evidence="1">
    <location>
        <begin position="42"/>
        <end position="52"/>
    </location>
</feature>
<dbReference type="EMBL" id="GGEC01021703">
    <property type="protein sequence ID" value="MBX02187.1"/>
    <property type="molecule type" value="Transcribed_RNA"/>
</dbReference>
<reference evidence="2" key="1">
    <citation type="submission" date="2018-02" db="EMBL/GenBank/DDBJ databases">
        <title>Rhizophora mucronata_Transcriptome.</title>
        <authorList>
            <person name="Meera S.P."/>
            <person name="Sreeshan A."/>
            <person name="Augustine A."/>
        </authorList>
    </citation>
    <scope>NUCLEOTIDE SEQUENCE</scope>
    <source>
        <tissue evidence="2">Leaf</tissue>
    </source>
</reference>
<dbReference type="AlphaFoldDB" id="A0A2P2K930"/>
<sequence length="52" mass="5692">MRVQSKHSDAQRSDGASKLNLATAIDATTTTRQRVSASTPRRFGDSLSKEEK</sequence>
<protein>
    <submittedName>
        <fullName evidence="2">Uncharacterized protein</fullName>
    </submittedName>
</protein>
<feature type="compositionally biased region" description="Polar residues" evidence="1">
    <location>
        <begin position="26"/>
        <end position="39"/>
    </location>
</feature>
<evidence type="ECO:0000313" key="2">
    <source>
        <dbReference type="EMBL" id="MBX02187.1"/>
    </source>
</evidence>
<feature type="compositionally biased region" description="Basic and acidic residues" evidence="1">
    <location>
        <begin position="1"/>
        <end position="12"/>
    </location>
</feature>